<comment type="caution">
    <text evidence="3">The sequence shown here is derived from an EMBL/GenBank/DDBJ whole genome shotgun (WGS) entry which is preliminary data.</text>
</comment>
<dbReference type="Proteomes" id="UP000019184">
    <property type="component" value="Unassembled WGS sequence"/>
</dbReference>
<dbReference type="GO" id="GO:0051607">
    <property type="term" value="P:defense response to virus"/>
    <property type="evidence" value="ECO:0007669"/>
    <property type="project" value="UniProtKB-KW"/>
</dbReference>
<dbReference type="PANTHER" id="PTHR36700">
    <property type="entry name" value="CRISPR SYSTEM CMR SUBUNIT CMR4"/>
    <property type="match status" value="1"/>
</dbReference>
<reference evidence="3 4" key="1">
    <citation type="journal article" date="2014" name="ISME J.">
        <title>Candidatus Competibacter-lineage genomes retrieved from metagenomes reveal functional metabolic diversity.</title>
        <authorList>
            <person name="McIlroy S.J."/>
            <person name="Albertsen M."/>
            <person name="Andresen E.K."/>
            <person name="Saunders A.M."/>
            <person name="Kristiansen R."/>
            <person name="Stokholm-Bjerregaard M."/>
            <person name="Nielsen K.L."/>
            <person name="Nielsen P.H."/>
        </authorList>
    </citation>
    <scope>NUCLEOTIDE SEQUENCE [LARGE SCALE GENOMIC DNA]</scope>
    <source>
        <strain evidence="3 4">Run_B_J11</strain>
    </source>
</reference>
<organism evidence="3 4">
    <name type="scientific">Candidatus Contendobacter odensis Run_B_J11</name>
    <dbReference type="NCBI Taxonomy" id="1400861"/>
    <lineage>
        <taxon>Bacteria</taxon>
        <taxon>Pseudomonadati</taxon>
        <taxon>Pseudomonadota</taxon>
        <taxon>Gammaproteobacteria</taxon>
        <taxon>Candidatus Competibacteraceae</taxon>
        <taxon>Candidatus Contendibacter</taxon>
    </lineage>
</organism>
<sequence>MNNNTALLGLLAETSIHAGAGQMAGVIDLPIQREAHTAWPVVYGSAVKGALRALADEQKAAWLTPVFGPETTNASDHAGALLVGDARLLLLPVRSLTSHFKWITCPALLRRFRADAERLGLPTFIAAAIPEVDDKDSALIPGELVSALFLEEFRFATQTTDLSAVIAALARLMGREDAIAALQNQLVVVHDDRFNHLAQFATPVNAHVCIDNKTKTVKTGALWYEESLPPDTLLYVGLHAQPTRVKGETKTAAEVLNHITKDLFARPYLQLGGNETVGMGWCKVTICWGRGLSDGS</sequence>
<evidence type="ECO:0000313" key="3">
    <source>
        <dbReference type="EMBL" id="CDH46478.1"/>
    </source>
</evidence>
<dbReference type="RefSeq" id="WP_034435139.1">
    <property type="nucleotide sequence ID" value="NZ_CBTK010000261.1"/>
</dbReference>
<protein>
    <submittedName>
        <fullName evidence="3">CRISPR-associated RAMP protein, Cmr4 family</fullName>
    </submittedName>
</protein>
<dbReference type="OrthoDB" id="9789361at2"/>
<dbReference type="Pfam" id="PF03787">
    <property type="entry name" value="RAMPs"/>
    <property type="match status" value="1"/>
</dbReference>
<gene>
    <name evidence="3" type="ORF">BN874_460099</name>
</gene>
<evidence type="ECO:0000313" key="4">
    <source>
        <dbReference type="Proteomes" id="UP000019184"/>
    </source>
</evidence>
<dbReference type="NCBIfam" id="TIGR02580">
    <property type="entry name" value="cas_RAMP_Cmr4"/>
    <property type="match status" value="1"/>
</dbReference>
<accession>A0A7U7J5I5</accession>
<dbReference type="InterPro" id="IPR005537">
    <property type="entry name" value="RAMP_III_fam"/>
</dbReference>
<dbReference type="AlphaFoldDB" id="A0A7U7J5I5"/>
<name>A0A7U7J5I5_9GAMM</name>
<dbReference type="EMBL" id="CBTK010000261">
    <property type="protein sequence ID" value="CDH46478.1"/>
    <property type="molecule type" value="Genomic_DNA"/>
</dbReference>
<evidence type="ECO:0000256" key="1">
    <source>
        <dbReference type="ARBA" id="ARBA00023118"/>
    </source>
</evidence>
<evidence type="ECO:0000259" key="2">
    <source>
        <dbReference type="Pfam" id="PF03787"/>
    </source>
</evidence>
<dbReference type="InterPro" id="IPR013410">
    <property type="entry name" value="CRISPR-assoc_RAMP_Cmr4"/>
</dbReference>
<proteinExistence type="predicted"/>
<keyword evidence="4" id="KW-1185">Reference proteome</keyword>
<keyword evidence="1" id="KW-0051">Antiviral defense</keyword>
<feature type="domain" description="CRISPR type III-associated protein" evidence="2">
    <location>
        <begin position="12"/>
        <end position="283"/>
    </location>
</feature>
<dbReference type="PANTHER" id="PTHR36700:SF1">
    <property type="entry name" value="CRISPR SYSTEM CMR SUBUNIT CMR4"/>
    <property type="match status" value="1"/>
</dbReference>